<dbReference type="AlphaFoldDB" id="A0A317SP15"/>
<dbReference type="Pfam" id="PF02958">
    <property type="entry name" value="EcKL"/>
    <property type="match status" value="1"/>
</dbReference>
<dbReference type="Gene3D" id="3.90.1200.10">
    <property type="match status" value="1"/>
</dbReference>
<dbReference type="PANTHER" id="PTHR11012">
    <property type="entry name" value="PROTEIN KINASE-LIKE DOMAIN-CONTAINING"/>
    <property type="match status" value="1"/>
</dbReference>
<sequence>GHIHRVDLTTPSNPTPTPYILKHIQPPPAPSSSSASHRTISESHLRKLISYRAERYFCTNLSRLLHSSGSTKVASLYDVAEEHVDDALLLEDLTVDFPLRAPYTLPLSKTHTAIRWLAGFHATFWNHTGVLLIPPPNDVPDPNTAEGVWAQGGYWHLATRNEEYASLEETQEEYAWLIPYTLPIAEKLRTEALGRTLLHGDVKGANILFSKAASRGDAPKEEKCALYDFQYVGSGLGVVDLVHFLGTTADGRDLGGSENEEGLMRVYFGEVERRCGMGGYTWEVLVQQWEWAVADWMRFMAGCWGNSGWVERRAREVCSGWDREGGL</sequence>
<protein>
    <submittedName>
        <fullName evidence="1">Uncharacterized protein</fullName>
    </submittedName>
</protein>
<evidence type="ECO:0000313" key="2">
    <source>
        <dbReference type="Proteomes" id="UP000246991"/>
    </source>
</evidence>
<gene>
    <name evidence="1" type="ORF">C7212DRAFT_196911</name>
</gene>
<dbReference type="InterPro" id="IPR011009">
    <property type="entry name" value="Kinase-like_dom_sf"/>
</dbReference>
<evidence type="ECO:0000313" key="1">
    <source>
        <dbReference type="EMBL" id="PWW76212.1"/>
    </source>
</evidence>
<dbReference type="SUPFAM" id="SSF56112">
    <property type="entry name" value="Protein kinase-like (PK-like)"/>
    <property type="match status" value="1"/>
</dbReference>
<proteinExistence type="predicted"/>
<name>A0A317SP15_9PEZI</name>
<dbReference type="InterPro" id="IPR004119">
    <property type="entry name" value="EcKL"/>
</dbReference>
<reference evidence="1 2" key="1">
    <citation type="submission" date="2018-03" db="EMBL/GenBank/DDBJ databases">
        <title>Genomes of Pezizomycetes fungi and the evolution of truffles.</title>
        <authorList>
            <person name="Murat C."/>
            <person name="Payen T."/>
            <person name="Noel B."/>
            <person name="Kuo A."/>
            <person name="Martin F.M."/>
        </authorList>
    </citation>
    <scope>NUCLEOTIDE SEQUENCE [LARGE SCALE GENOMIC DNA]</scope>
    <source>
        <strain evidence="1">091103-1</strain>
    </source>
</reference>
<comment type="caution">
    <text evidence="1">The sequence shown here is derived from an EMBL/GenBank/DDBJ whole genome shotgun (WGS) entry which is preliminary data.</text>
</comment>
<keyword evidence="2" id="KW-1185">Reference proteome</keyword>
<accession>A0A317SP15</accession>
<dbReference type="Proteomes" id="UP000246991">
    <property type="component" value="Unassembled WGS sequence"/>
</dbReference>
<feature type="non-terminal residue" evidence="1">
    <location>
        <position position="1"/>
    </location>
</feature>
<dbReference type="OrthoDB" id="411145at2759"/>
<organism evidence="1 2">
    <name type="scientific">Tuber magnatum</name>
    <name type="common">white Piedmont truffle</name>
    <dbReference type="NCBI Taxonomy" id="42249"/>
    <lineage>
        <taxon>Eukaryota</taxon>
        <taxon>Fungi</taxon>
        <taxon>Dikarya</taxon>
        <taxon>Ascomycota</taxon>
        <taxon>Pezizomycotina</taxon>
        <taxon>Pezizomycetes</taxon>
        <taxon>Pezizales</taxon>
        <taxon>Tuberaceae</taxon>
        <taxon>Tuber</taxon>
    </lineage>
</organism>
<dbReference type="PANTHER" id="PTHR11012:SF30">
    <property type="entry name" value="PROTEIN KINASE-LIKE DOMAIN-CONTAINING"/>
    <property type="match status" value="1"/>
</dbReference>
<dbReference type="EMBL" id="PYWC01000035">
    <property type="protein sequence ID" value="PWW76212.1"/>
    <property type="molecule type" value="Genomic_DNA"/>
</dbReference>